<sequence>MSRTRTYAAFAPPSAIPSARLRALKVATSGPIVRKASSVPDITLEVNSPTSLSLYHLDFPMSISIVLNRISMPPALAQRKQVARFAVILSQIAIQDLSNCMLVSRMFRYAIYLSASTRLARNFSGYRLNRIMHRLPVNMMNMWPYLLQRQGEEKFRRRVFEESFLGRVFSGTSVIAPRLWASPDNDKQIVIAIRHVYLKSFFSYRSLKSTDNRFLMTRLFFTVSVGGGQSINDWLNGMIVDAREIIKGEVWCIDVMQTSKALSAVVESFYVVESTCEVVGFAPSPSKAEGPLPIKLRADWSSYIDQRQLDPTRSLSSIPATSLMDQLSCMNYEEFTKGISKLWLKKVQIQQEVGVAKRVVAERYILASVVENSVGGRYKTSTEMAHDFAGVRTELGDRKKPKVKLNLFLPAHHHVESVHFTTTQGRPLHPALAVVQTPAREYYVLRDNGMQVGCEEDGVACVWMTILGCAINGERV</sequence>
<organism evidence="1 2">
    <name type="scientific">Lentinula aff. lateritia</name>
    <dbReference type="NCBI Taxonomy" id="2804960"/>
    <lineage>
        <taxon>Eukaryota</taxon>
        <taxon>Fungi</taxon>
        <taxon>Dikarya</taxon>
        <taxon>Basidiomycota</taxon>
        <taxon>Agaricomycotina</taxon>
        <taxon>Agaricomycetes</taxon>
        <taxon>Agaricomycetidae</taxon>
        <taxon>Agaricales</taxon>
        <taxon>Marasmiineae</taxon>
        <taxon>Omphalotaceae</taxon>
        <taxon>Lentinula</taxon>
    </lineage>
</organism>
<proteinExistence type="predicted"/>
<keyword evidence="2" id="KW-1185">Reference proteome</keyword>
<dbReference type="Proteomes" id="UP001163835">
    <property type="component" value="Unassembled WGS sequence"/>
</dbReference>
<name>A0ACC1UE40_9AGAR</name>
<evidence type="ECO:0000313" key="1">
    <source>
        <dbReference type="EMBL" id="KAJ3815312.1"/>
    </source>
</evidence>
<evidence type="ECO:0000313" key="2">
    <source>
        <dbReference type="Proteomes" id="UP001163835"/>
    </source>
</evidence>
<comment type="caution">
    <text evidence="1">The sequence shown here is derived from an EMBL/GenBank/DDBJ whole genome shotgun (WGS) entry which is preliminary data.</text>
</comment>
<accession>A0ACC1UE40</accession>
<gene>
    <name evidence="1" type="ORF">F5876DRAFT_30832</name>
</gene>
<protein>
    <submittedName>
        <fullName evidence="1">Uncharacterized protein</fullName>
    </submittedName>
</protein>
<dbReference type="EMBL" id="MU794951">
    <property type="protein sequence ID" value="KAJ3815312.1"/>
    <property type="molecule type" value="Genomic_DNA"/>
</dbReference>
<reference evidence="1" key="1">
    <citation type="submission" date="2022-09" db="EMBL/GenBank/DDBJ databases">
        <title>A Global Phylogenomic Analysis of the Shiitake Genus Lentinula.</title>
        <authorList>
            <consortium name="DOE Joint Genome Institute"/>
            <person name="Sierra-Patev S."/>
            <person name="Min B."/>
            <person name="Naranjo-Ortiz M."/>
            <person name="Looney B."/>
            <person name="Konkel Z."/>
            <person name="Slot J.C."/>
            <person name="Sakamoto Y."/>
            <person name="Steenwyk J.L."/>
            <person name="Rokas A."/>
            <person name="Carro J."/>
            <person name="Camarero S."/>
            <person name="Ferreira P."/>
            <person name="Molpeceres G."/>
            <person name="Ruiz-Duenas F.J."/>
            <person name="Serrano A."/>
            <person name="Henrissat B."/>
            <person name="Drula E."/>
            <person name="Hughes K.W."/>
            <person name="Mata J.L."/>
            <person name="Ishikawa N.K."/>
            <person name="Vargas-Isla R."/>
            <person name="Ushijima S."/>
            <person name="Smith C.A."/>
            <person name="Ahrendt S."/>
            <person name="Andreopoulos W."/>
            <person name="He G."/>
            <person name="Labutti K."/>
            <person name="Lipzen A."/>
            <person name="Ng V."/>
            <person name="Riley R."/>
            <person name="Sandor L."/>
            <person name="Barry K."/>
            <person name="Martinez A.T."/>
            <person name="Xiao Y."/>
            <person name="Gibbons J.G."/>
            <person name="Terashima K."/>
            <person name="Grigoriev I.V."/>
            <person name="Hibbett D.S."/>
        </authorList>
    </citation>
    <scope>NUCLEOTIDE SEQUENCE</scope>
    <source>
        <strain evidence="1">TMI1499</strain>
    </source>
</reference>